<dbReference type="Gene3D" id="3.30.160.60">
    <property type="entry name" value="Classic Zinc Finger"/>
    <property type="match status" value="6"/>
</dbReference>
<feature type="region of interest" description="Disordered" evidence="11">
    <location>
        <begin position="62"/>
        <end position="102"/>
    </location>
</feature>
<keyword evidence="6" id="KW-0805">Transcription regulation</keyword>
<feature type="domain" description="C2H2-type" evidence="12">
    <location>
        <begin position="218"/>
        <end position="245"/>
    </location>
</feature>
<proteinExistence type="predicted"/>
<feature type="domain" description="C2H2-type" evidence="12">
    <location>
        <begin position="274"/>
        <end position="301"/>
    </location>
</feature>
<feature type="region of interest" description="Disordered" evidence="11">
    <location>
        <begin position="137"/>
        <end position="157"/>
    </location>
</feature>
<evidence type="ECO:0000256" key="8">
    <source>
        <dbReference type="ARBA" id="ARBA00023163"/>
    </source>
</evidence>
<keyword evidence="9" id="KW-0539">Nucleus</keyword>
<dbReference type="OMA" id="GENPAFC"/>
<evidence type="ECO:0000259" key="12">
    <source>
        <dbReference type="PROSITE" id="PS50157"/>
    </source>
</evidence>
<keyword evidence="5" id="KW-0862">Zinc</keyword>
<evidence type="ECO:0000256" key="2">
    <source>
        <dbReference type="ARBA" id="ARBA00022723"/>
    </source>
</evidence>
<protein>
    <recommendedName>
        <fullName evidence="12">C2H2-type domain-containing protein</fullName>
    </recommendedName>
</protein>
<dbReference type="GO" id="GO:0000981">
    <property type="term" value="F:DNA-binding transcription factor activity, RNA polymerase II-specific"/>
    <property type="evidence" value="ECO:0007669"/>
    <property type="project" value="TreeGrafter"/>
</dbReference>
<dbReference type="InterPro" id="IPR013087">
    <property type="entry name" value="Znf_C2H2_type"/>
</dbReference>
<evidence type="ECO:0000256" key="9">
    <source>
        <dbReference type="ARBA" id="ARBA00023242"/>
    </source>
</evidence>
<evidence type="ECO:0000256" key="1">
    <source>
        <dbReference type="ARBA" id="ARBA00004123"/>
    </source>
</evidence>
<dbReference type="FunFam" id="3.30.160.60:FF:000149">
    <property type="entry name" value="Zinc finger protein 569"/>
    <property type="match status" value="1"/>
</dbReference>
<dbReference type="InterPro" id="IPR050717">
    <property type="entry name" value="C2H2-ZF_Transcription_Reg"/>
</dbReference>
<evidence type="ECO:0000256" key="4">
    <source>
        <dbReference type="ARBA" id="ARBA00022771"/>
    </source>
</evidence>
<dbReference type="SMART" id="SM00355">
    <property type="entry name" value="ZnF_C2H2"/>
    <property type="match status" value="6"/>
</dbReference>
<feature type="domain" description="C2H2-type" evidence="12">
    <location>
        <begin position="302"/>
        <end position="329"/>
    </location>
</feature>
<dbReference type="AlphaFoldDB" id="A0A672I944"/>
<name>A0A672I944_SALFA</name>
<keyword evidence="14" id="KW-1185">Reference proteome</keyword>
<dbReference type="FunFam" id="3.30.160.60:FF:000557">
    <property type="entry name" value="zinc finger and SCAN domain-containing protein 29"/>
    <property type="match status" value="2"/>
</dbReference>
<reference evidence="13" key="1">
    <citation type="submission" date="2019-06" db="EMBL/GenBank/DDBJ databases">
        <authorList>
            <consortium name="Wellcome Sanger Institute Data Sharing"/>
        </authorList>
    </citation>
    <scope>NUCLEOTIDE SEQUENCE [LARGE SCALE GENOMIC DNA]</scope>
</reference>
<reference evidence="13" key="2">
    <citation type="submission" date="2025-08" db="UniProtKB">
        <authorList>
            <consortium name="Ensembl"/>
        </authorList>
    </citation>
    <scope>IDENTIFICATION</scope>
</reference>
<keyword evidence="2" id="KW-0479">Metal-binding</keyword>
<dbReference type="PANTHER" id="PTHR14196">
    <property type="entry name" value="ODD-SKIPPED - RELATED"/>
    <property type="match status" value="1"/>
</dbReference>
<dbReference type="Ensembl" id="ENSSFAT00005039587.1">
    <property type="protein sequence ID" value="ENSSFAP00005038168.1"/>
    <property type="gene ID" value="ENSSFAG00005019165.1"/>
</dbReference>
<dbReference type="PROSITE" id="PS00028">
    <property type="entry name" value="ZINC_FINGER_C2H2_1"/>
    <property type="match status" value="6"/>
</dbReference>
<evidence type="ECO:0000313" key="14">
    <source>
        <dbReference type="Proteomes" id="UP000472267"/>
    </source>
</evidence>
<dbReference type="SUPFAM" id="SSF57667">
    <property type="entry name" value="beta-beta-alpha zinc fingers"/>
    <property type="match status" value="4"/>
</dbReference>
<dbReference type="InParanoid" id="A0A672I944"/>
<dbReference type="PROSITE" id="PS50157">
    <property type="entry name" value="ZINC_FINGER_C2H2_2"/>
    <property type="match status" value="6"/>
</dbReference>
<accession>A0A672I944</accession>
<keyword evidence="8" id="KW-0804">Transcription</keyword>
<dbReference type="FunFam" id="3.30.160.60:FF:000624">
    <property type="entry name" value="zinc finger protein 697"/>
    <property type="match status" value="1"/>
</dbReference>
<evidence type="ECO:0000256" key="11">
    <source>
        <dbReference type="SAM" id="MobiDB-lite"/>
    </source>
</evidence>
<evidence type="ECO:0000256" key="3">
    <source>
        <dbReference type="ARBA" id="ARBA00022737"/>
    </source>
</evidence>
<dbReference type="FunFam" id="3.30.160.60:FF:000478">
    <property type="entry name" value="Zinc finger protein 133"/>
    <property type="match status" value="1"/>
</dbReference>
<keyword evidence="3" id="KW-0677">Repeat</keyword>
<feature type="domain" description="C2H2-type" evidence="12">
    <location>
        <begin position="190"/>
        <end position="217"/>
    </location>
</feature>
<dbReference type="FunFam" id="3.30.160.60:FF:000848">
    <property type="entry name" value="Zinc finger protein 35"/>
    <property type="match status" value="1"/>
</dbReference>
<organism evidence="13 14">
    <name type="scientific">Salarias fasciatus</name>
    <name type="common">Jewelled blenny</name>
    <name type="synonym">Blennius fasciatus</name>
    <dbReference type="NCBI Taxonomy" id="181472"/>
    <lineage>
        <taxon>Eukaryota</taxon>
        <taxon>Metazoa</taxon>
        <taxon>Chordata</taxon>
        <taxon>Craniata</taxon>
        <taxon>Vertebrata</taxon>
        <taxon>Euteleostomi</taxon>
        <taxon>Actinopterygii</taxon>
        <taxon>Neopterygii</taxon>
        <taxon>Teleostei</taxon>
        <taxon>Neoteleostei</taxon>
        <taxon>Acanthomorphata</taxon>
        <taxon>Ovalentaria</taxon>
        <taxon>Blenniimorphae</taxon>
        <taxon>Blenniiformes</taxon>
        <taxon>Blennioidei</taxon>
        <taxon>Blenniidae</taxon>
        <taxon>Salariinae</taxon>
        <taxon>Salarias</taxon>
    </lineage>
</organism>
<dbReference type="GO" id="GO:0005634">
    <property type="term" value="C:nucleus"/>
    <property type="evidence" value="ECO:0007669"/>
    <property type="project" value="UniProtKB-SubCell"/>
</dbReference>
<feature type="domain" description="C2H2-type" evidence="12">
    <location>
        <begin position="246"/>
        <end position="273"/>
    </location>
</feature>
<feature type="compositionally biased region" description="Polar residues" evidence="11">
    <location>
        <begin position="72"/>
        <end position="82"/>
    </location>
</feature>
<evidence type="ECO:0000256" key="6">
    <source>
        <dbReference type="ARBA" id="ARBA00023015"/>
    </source>
</evidence>
<evidence type="ECO:0000256" key="10">
    <source>
        <dbReference type="PROSITE-ProRule" id="PRU00042"/>
    </source>
</evidence>
<dbReference type="Proteomes" id="UP000472267">
    <property type="component" value="Chromosome 12"/>
</dbReference>
<comment type="subcellular location">
    <subcellularLocation>
        <location evidence="1">Nucleus</location>
    </subcellularLocation>
</comment>
<dbReference type="Pfam" id="PF00096">
    <property type="entry name" value="zf-C2H2"/>
    <property type="match status" value="6"/>
</dbReference>
<dbReference type="GO" id="GO:0000977">
    <property type="term" value="F:RNA polymerase II transcription regulatory region sequence-specific DNA binding"/>
    <property type="evidence" value="ECO:0007669"/>
    <property type="project" value="TreeGrafter"/>
</dbReference>
<dbReference type="GO" id="GO:0008270">
    <property type="term" value="F:zinc ion binding"/>
    <property type="evidence" value="ECO:0007669"/>
    <property type="project" value="UniProtKB-KW"/>
</dbReference>
<evidence type="ECO:0000256" key="7">
    <source>
        <dbReference type="ARBA" id="ARBA00023125"/>
    </source>
</evidence>
<keyword evidence="7" id="KW-0238">DNA-binding</keyword>
<feature type="domain" description="C2H2-type" evidence="12">
    <location>
        <begin position="162"/>
        <end position="189"/>
    </location>
</feature>
<dbReference type="InterPro" id="IPR036236">
    <property type="entry name" value="Znf_C2H2_sf"/>
</dbReference>
<evidence type="ECO:0000313" key="13">
    <source>
        <dbReference type="Ensembl" id="ENSSFAP00005038168.1"/>
    </source>
</evidence>
<feature type="compositionally biased region" description="Basic and acidic residues" evidence="11">
    <location>
        <begin position="62"/>
        <end position="71"/>
    </location>
</feature>
<dbReference type="PANTHER" id="PTHR14196:SF12">
    <property type="entry name" value="ZINC FINGER PROTEIN 208-LIKE"/>
    <property type="match status" value="1"/>
</dbReference>
<keyword evidence="4 10" id="KW-0863">Zinc-finger</keyword>
<evidence type="ECO:0000256" key="5">
    <source>
        <dbReference type="ARBA" id="ARBA00022833"/>
    </source>
</evidence>
<sequence length="355" mass="40563">MSSIPTFRDFICDRLTAAAEEIFRVFEKTVLEYEEALSRQRRLLDTVSKPQIHLHELSQQHVYKQEQEEAHSNLQPLSNSSLDQEDPESSYIKEEHEDLSASWDEEPLLPKRETGVIMQTVINEERAQGENPAFCLDPDESHSQAEEDMGTLSRTPPSKKSYKCETCGKVFNCKRHFSRHQRIHTGVKPYSCSICGKEFNQSSILKDHMAVHTGDKPFSCDMCGKKFNRKSALLVHNRTHTGEKPYSCDVCGKNFIRKEALMVHHRTHTGEKPFPCDMCGKKFSRRSAMMDHRRIHTGEKPFSCDTCGKGFISSSVLKKHIQKHTGETQLSCLSGEESTFSEASGLKIYTQFHTQ</sequence>
<reference evidence="13" key="3">
    <citation type="submission" date="2025-09" db="UniProtKB">
        <authorList>
            <consortium name="Ensembl"/>
        </authorList>
    </citation>
    <scope>IDENTIFICATION</scope>
</reference>